<sequence length="307" mass="34573">STNYPQPGTFESMMSQNQGYTLEGRIPSIVKLNVGGIHFTTSLQTLTRDPNSMLAAMFSGRHEVETTEDGSFFIDRDGTYFRFILNYLRNGELILPEGATFLEELEVEARFYQVQGLLDELKVVRALKVFEKSVILTDRDFRNVLIRWIPMEFILAGEWRLLFRASRDGFTASAFHSRCDNKGPTVTVVNSDGNIFGGFTESAWAGKTDNTAFDRRFTFLFSLVNPSGLGPTKMSLLNGMEQFAIISYYDCGPVFGHDLYVLRQNGLQLGGSTLGETYQCPSGQQNKFFTGKRDFAITDVEVFGLHR</sequence>
<organism evidence="2 3">
    <name type="scientific">Porites lobata</name>
    <dbReference type="NCBI Taxonomy" id="104759"/>
    <lineage>
        <taxon>Eukaryota</taxon>
        <taxon>Metazoa</taxon>
        <taxon>Cnidaria</taxon>
        <taxon>Anthozoa</taxon>
        <taxon>Hexacorallia</taxon>
        <taxon>Scleractinia</taxon>
        <taxon>Fungiina</taxon>
        <taxon>Poritidae</taxon>
        <taxon>Porites</taxon>
    </lineage>
</organism>
<evidence type="ECO:0000259" key="1">
    <source>
        <dbReference type="PROSITE" id="PS51886"/>
    </source>
</evidence>
<accession>A0ABN8NXQ3</accession>
<protein>
    <recommendedName>
        <fullName evidence="1">TLDc domain-containing protein</fullName>
    </recommendedName>
</protein>
<dbReference type="Pfam" id="PF07534">
    <property type="entry name" value="TLD"/>
    <property type="match status" value="1"/>
</dbReference>
<dbReference type="PANTHER" id="PTHR14499">
    <property type="entry name" value="POTASSIUM CHANNEL TETRAMERIZATION DOMAIN-CONTAINING"/>
    <property type="match status" value="1"/>
</dbReference>
<evidence type="ECO:0000313" key="3">
    <source>
        <dbReference type="Proteomes" id="UP001159405"/>
    </source>
</evidence>
<name>A0ABN8NXQ3_9CNID</name>
<dbReference type="Pfam" id="PF02214">
    <property type="entry name" value="BTB_2"/>
    <property type="match status" value="1"/>
</dbReference>
<dbReference type="InterPro" id="IPR000210">
    <property type="entry name" value="BTB/POZ_dom"/>
</dbReference>
<reference evidence="2 3" key="1">
    <citation type="submission" date="2022-05" db="EMBL/GenBank/DDBJ databases">
        <authorList>
            <consortium name="Genoscope - CEA"/>
            <person name="William W."/>
        </authorList>
    </citation>
    <scope>NUCLEOTIDE SEQUENCE [LARGE SCALE GENOMIC DNA]</scope>
</reference>
<dbReference type="SMART" id="SM00584">
    <property type="entry name" value="TLDc"/>
    <property type="match status" value="1"/>
</dbReference>
<dbReference type="SUPFAM" id="SSF54695">
    <property type="entry name" value="POZ domain"/>
    <property type="match status" value="1"/>
</dbReference>
<evidence type="ECO:0000313" key="2">
    <source>
        <dbReference type="EMBL" id="CAH3122339.1"/>
    </source>
</evidence>
<dbReference type="Proteomes" id="UP001159405">
    <property type="component" value="Unassembled WGS sequence"/>
</dbReference>
<feature type="domain" description="TLDc" evidence="1">
    <location>
        <begin position="135"/>
        <end position="306"/>
    </location>
</feature>
<dbReference type="Gene3D" id="3.30.710.10">
    <property type="entry name" value="Potassium Channel Kv1.1, Chain A"/>
    <property type="match status" value="1"/>
</dbReference>
<feature type="non-terminal residue" evidence="2">
    <location>
        <position position="1"/>
    </location>
</feature>
<dbReference type="PROSITE" id="PS51886">
    <property type="entry name" value="TLDC"/>
    <property type="match status" value="1"/>
</dbReference>
<dbReference type="InterPro" id="IPR011333">
    <property type="entry name" value="SKP1/BTB/POZ_sf"/>
</dbReference>
<comment type="caution">
    <text evidence="2">The sequence shown here is derived from an EMBL/GenBank/DDBJ whole genome shotgun (WGS) entry which is preliminary data.</text>
</comment>
<dbReference type="InterPro" id="IPR006571">
    <property type="entry name" value="TLDc_dom"/>
</dbReference>
<dbReference type="SMART" id="SM00225">
    <property type="entry name" value="BTB"/>
    <property type="match status" value="1"/>
</dbReference>
<dbReference type="InterPro" id="IPR003131">
    <property type="entry name" value="T1-type_BTB"/>
</dbReference>
<keyword evidence="3" id="KW-1185">Reference proteome</keyword>
<proteinExistence type="predicted"/>
<dbReference type="EMBL" id="CALNXK010000037">
    <property type="protein sequence ID" value="CAH3122339.1"/>
    <property type="molecule type" value="Genomic_DNA"/>
</dbReference>
<gene>
    <name evidence="2" type="ORF">PLOB_00029346</name>
</gene>
<dbReference type="PANTHER" id="PTHR14499:SF145">
    <property type="entry name" value="POTASSIUM CHANNEL REGULATORY PROTEIN-LIKE"/>
    <property type="match status" value="1"/>
</dbReference>